<dbReference type="Proteomes" id="UP000297540">
    <property type="component" value="Unassembled WGS sequence"/>
</dbReference>
<keyword evidence="2" id="KW-1185">Reference proteome</keyword>
<dbReference type="RefSeq" id="WP_133230576.1">
    <property type="nucleotide sequence ID" value="NZ_SOZE01000009.1"/>
</dbReference>
<protein>
    <submittedName>
        <fullName evidence="1">Uncharacterized protein</fullName>
    </submittedName>
</protein>
<evidence type="ECO:0000313" key="1">
    <source>
        <dbReference type="EMBL" id="TFF37756.1"/>
    </source>
</evidence>
<sequence>MKRRFWSGRVNFTVPADFSPASKRLLLNYVFFERIGWKLLPDVFADKTNKATPVYGMAFPKQLL</sequence>
<dbReference type="AlphaFoldDB" id="A0A4Y8SH70"/>
<proteinExistence type="predicted"/>
<dbReference type="EMBL" id="SOZE01000009">
    <property type="protein sequence ID" value="TFF37756.1"/>
    <property type="molecule type" value="Genomic_DNA"/>
</dbReference>
<organism evidence="1 2">
    <name type="scientific">Mucilaginibacter psychrotolerans</name>
    <dbReference type="NCBI Taxonomy" id="1524096"/>
    <lineage>
        <taxon>Bacteria</taxon>
        <taxon>Pseudomonadati</taxon>
        <taxon>Bacteroidota</taxon>
        <taxon>Sphingobacteriia</taxon>
        <taxon>Sphingobacteriales</taxon>
        <taxon>Sphingobacteriaceae</taxon>
        <taxon>Mucilaginibacter</taxon>
    </lineage>
</organism>
<evidence type="ECO:0000313" key="2">
    <source>
        <dbReference type="Proteomes" id="UP000297540"/>
    </source>
</evidence>
<accession>A0A4Y8SH70</accession>
<gene>
    <name evidence="1" type="ORF">E2R66_11355</name>
</gene>
<reference evidence="1 2" key="1">
    <citation type="journal article" date="2017" name="Int. J. Syst. Evol. Microbiol.">
        <title>Mucilaginibacterpsychrotolerans sp. nov., isolated from peatlands.</title>
        <authorList>
            <person name="Deng Y."/>
            <person name="Shen L."/>
            <person name="Xu B."/>
            <person name="Liu Y."/>
            <person name="Gu Z."/>
            <person name="Liu H."/>
            <person name="Zhou Y."/>
        </authorList>
    </citation>
    <scope>NUCLEOTIDE SEQUENCE [LARGE SCALE GENOMIC DNA]</scope>
    <source>
        <strain evidence="1 2">NH7-4</strain>
    </source>
</reference>
<name>A0A4Y8SH70_9SPHI</name>
<comment type="caution">
    <text evidence="1">The sequence shown here is derived from an EMBL/GenBank/DDBJ whole genome shotgun (WGS) entry which is preliminary data.</text>
</comment>